<sequence length="309" mass="32879">MPALHLEDIHLTRGRTLVFAGLNLVLSEPRIGLIGHNGAGKTSLLRLLCGLETPARGRFHIVPDRPGEPSPASPDAAGPTAPATAHAPGAPSTRSAPTASTVPTPLPPAGRNTSPPAATRRPDGARHAPPPVGMMFQNPDDQIIFPTVAEELALGLQPQGLNKREALQQARGFLAERGLEGWADRAISTLSQGQRQHVCWLSLLLAGPATLLLDEPYASLDLPGQARLFHDLARTDRQLIVSTHLLDHVRPYPRVLWLDDGRIRADGDGASVCAAYEAHVRTLVAGLSDEFSPHPRAMPLPPSGAIHHG</sequence>
<evidence type="ECO:0000256" key="7">
    <source>
        <dbReference type="SAM" id="MobiDB-lite"/>
    </source>
</evidence>
<dbReference type="GO" id="GO:0005524">
    <property type="term" value="F:ATP binding"/>
    <property type="evidence" value="ECO:0007669"/>
    <property type="project" value="UniProtKB-KW"/>
</dbReference>
<dbReference type="Pfam" id="PF00005">
    <property type="entry name" value="ABC_tran"/>
    <property type="match status" value="2"/>
</dbReference>
<evidence type="ECO:0000313" key="9">
    <source>
        <dbReference type="EMBL" id="RRN45363.1"/>
    </source>
</evidence>
<dbReference type="InterPro" id="IPR003593">
    <property type="entry name" value="AAA+_ATPase"/>
</dbReference>
<accession>A0A3R8MSC9</accession>
<dbReference type="InterPro" id="IPR027417">
    <property type="entry name" value="P-loop_NTPase"/>
</dbReference>
<dbReference type="OrthoDB" id="9778870at2"/>
<keyword evidence="3" id="KW-1003">Cell membrane</keyword>
<organism evidence="9 10">
    <name type="scientific">Lautropia dentalis</name>
    <dbReference type="NCBI Taxonomy" id="2490857"/>
    <lineage>
        <taxon>Bacteria</taxon>
        <taxon>Pseudomonadati</taxon>
        <taxon>Pseudomonadota</taxon>
        <taxon>Betaproteobacteria</taxon>
        <taxon>Burkholderiales</taxon>
        <taxon>Burkholderiaceae</taxon>
        <taxon>Lautropia</taxon>
    </lineage>
</organism>
<dbReference type="InterPro" id="IPR003439">
    <property type="entry name" value="ABC_transporter-like_ATP-bd"/>
</dbReference>
<dbReference type="SUPFAM" id="SSF52540">
    <property type="entry name" value="P-loop containing nucleoside triphosphate hydrolases"/>
    <property type="match status" value="1"/>
</dbReference>
<dbReference type="GO" id="GO:0043190">
    <property type="term" value="C:ATP-binding cassette (ABC) transporter complex"/>
    <property type="evidence" value="ECO:0007669"/>
    <property type="project" value="TreeGrafter"/>
</dbReference>
<gene>
    <name evidence="9" type="ORF">EHV23_03865</name>
</gene>
<comment type="similarity">
    <text evidence="1">Belongs to the ABC transporter superfamily.</text>
</comment>
<dbReference type="EMBL" id="RRUE01000001">
    <property type="protein sequence ID" value="RRN45363.1"/>
    <property type="molecule type" value="Genomic_DNA"/>
</dbReference>
<evidence type="ECO:0000313" key="10">
    <source>
        <dbReference type="Proteomes" id="UP000270261"/>
    </source>
</evidence>
<dbReference type="InterPro" id="IPR050095">
    <property type="entry name" value="ECF_ABC_transporter_ATP-bd"/>
</dbReference>
<evidence type="ECO:0000259" key="8">
    <source>
        <dbReference type="PROSITE" id="PS50893"/>
    </source>
</evidence>
<evidence type="ECO:0000256" key="3">
    <source>
        <dbReference type="ARBA" id="ARBA00022475"/>
    </source>
</evidence>
<evidence type="ECO:0000256" key="4">
    <source>
        <dbReference type="ARBA" id="ARBA00022519"/>
    </source>
</evidence>
<dbReference type="PANTHER" id="PTHR43553:SF24">
    <property type="entry name" value="ENERGY-COUPLING FACTOR TRANSPORTER ATP-BINDING PROTEIN ECFA1"/>
    <property type="match status" value="1"/>
</dbReference>
<feature type="region of interest" description="Disordered" evidence="7">
    <location>
        <begin position="59"/>
        <end position="131"/>
    </location>
</feature>
<dbReference type="CDD" id="cd03225">
    <property type="entry name" value="ABC_cobalt_CbiO_domain1"/>
    <property type="match status" value="1"/>
</dbReference>
<evidence type="ECO:0000256" key="2">
    <source>
        <dbReference type="ARBA" id="ARBA00022448"/>
    </source>
</evidence>
<dbReference type="Gene3D" id="3.40.50.300">
    <property type="entry name" value="P-loop containing nucleotide triphosphate hydrolases"/>
    <property type="match status" value="1"/>
</dbReference>
<name>A0A3R8MSC9_9BURK</name>
<dbReference type="SMART" id="SM00382">
    <property type="entry name" value="AAA"/>
    <property type="match status" value="1"/>
</dbReference>
<keyword evidence="5" id="KW-0547">Nucleotide-binding</keyword>
<keyword evidence="4" id="KW-0472">Membrane</keyword>
<keyword evidence="4" id="KW-0997">Cell inner membrane</keyword>
<feature type="domain" description="ABC transporter" evidence="8">
    <location>
        <begin position="4"/>
        <end position="285"/>
    </location>
</feature>
<dbReference type="GO" id="GO:0042626">
    <property type="term" value="F:ATPase-coupled transmembrane transporter activity"/>
    <property type="evidence" value="ECO:0007669"/>
    <property type="project" value="TreeGrafter"/>
</dbReference>
<evidence type="ECO:0000256" key="6">
    <source>
        <dbReference type="ARBA" id="ARBA00022840"/>
    </source>
</evidence>
<evidence type="ECO:0000256" key="5">
    <source>
        <dbReference type="ARBA" id="ARBA00022741"/>
    </source>
</evidence>
<reference evidence="9 10" key="1">
    <citation type="submission" date="2018-11" db="EMBL/GenBank/DDBJ databases">
        <title>Genome sequencing of Lautropia sp. KCOM 2505 (= ChDC F240).</title>
        <authorList>
            <person name="Kook J.-K."/>
            <person name="Park S.-N."/>
            <person name="Lim Y.K."/>
        </authorList>
    </citation>
    <scope>NUCLEOTIDE SEQUENCE [LARGE SCALE GENOMIC DNA]</scope>
    <source>
        <strain evidence="9 10">KCOM 2505</strain>
    </source>
</reference>
<dbReference type="AlphaFoldDB" id="A0A3R8MSC9"/>
<dbReference type="Proteomes" id="UP000270261">
    <property type="component" value="Unassembled WGS sequence"/>
</dbReference>
<feature type="compositionally biased region" description="Polar residues" evidence="7">
    <location>
        <begin position="94"/>
        <end position="103"/>
    </location>
</feature>
<protein>
    <submittedName>
        <fullName evidence="9">ATP-binding cassette domain-containing protein</fullName>
    </submittedName>
</protein>
<comment type="caution">
    <text evidence="9">The sequence shown here is derived from an EMBL/GenBank/DDBJ whole genome shotgun (WGS) entry which is preliminary data.</text>
</comment>
<keyword evidence="10" id="KW-1185">Reference proteome</keyword>
<dbReference type="PANTHER" id="PTHR43553">
    <property type="entry name" value="HEAVY METAL TRANSPORTER"/>
    <property type="match status" value="1"/>
</dbReference>
<dbReference type="InterPro" id="IPR015856">
    <property type="entry name" value="ABC_transpr_CbiO/EcfA_su"/>
</dbReference>
<feature type="compositionally biased region" description="Low complexity" evidence="7">
    <location>
        <begin position="73"/>
        <end position="93"/>
    </location>
</feature>
<evidence type="ECO:0000256" key="1">
    <source>
        <dbReference type="ARBA" id="ARBA00005417"/>
    </source>
</evidence>
<keyword evidence="6 9" id="KW-0067">ATP-binding</keyword>
<dbReference type="PROSITE" id="PS50893">
    <property type="entry name" value="ABC_TRANSPORTER_2"/>
    <property type="match status" value="1"/>
</dbReference>
<dbReference type="GO" id="GO:0016887">
    <property type="term" value="F:ATP hydrolysis activity"/>
    <property type="evidence" value="ECO:0007669"/>
    <property type="project" value="InterPro"/>
</dbReference>
<keyword evidence="2" id="KW-0813">Transport</keyword>
<dbReference type="RefSeq" id="WP_125094792.1">
    <property type="nucleotide sequence ID" value="NZ_RRUE01000001.1"/>
</dbReference>
<proteinExistence type="inferred from homology"/>